<dbReference type="GO" id="GO:0016887">
    <property type="term" value="F:ATP hydrolysis activity"/>
    <property type="evidence" value="ECO:0007669"/>
    <property type="project" value="TreeGrafter"/>
</dbReference>
<evidence type="ECO:0000256" key="2">
    <source>
        <dbReference type="ARBA" id="ARBA00022741"/>
    </source>
</evidence>
<dbReference type="InterPro" id="IPR027417">
    <property type="entry name" value="P-loop_NTPase"/>
</dbReference>
<comment type="similarity">
    <text evidence="1">Belongs to the GSP E family.</text>
</comment>
<keyword evidence="3" id="KW-0067">ATP-binding</keyword>
<protein>
    <submittedName>
        <fullName evidence="5">Type II secretion system protein E</fullName>
    </submittedName>
</protein>
<keyword evidence="6" id="KW-1185">Reference proteome</keyword>
<evidence type="ECO:0000259" key="4">
    <source>
        <dbReference type="Pfam" id="PF00437"/>
    </source>
</evidence>
<dbReference type="PANTHER" id="PTHR30258:SF2">
    <property type="entry name" value="COMG OPERON PROTEIN 1"/>
    <property type="match status" value="1"/>
</dbReference>
<name>A0A5C5YPL1_9BACT</name>
<reference evidence="5 6" key="1">
    <citation type="submission" date="2019-02" db="EMBL/GenBank/DDBJ databases">
        <title>Deep-cultivation of Planctomycetes and their phenomic and genomic characterization uncovers novel biology.</title>
        <authorList>
            <person name="Wiegand S."/>
            <person name="Jogler M."/>
            <person name="Boedeker C."/>
            <person name="Pinto D."/>
            <person name="Vollmers J."/>
            <person name="Rivas-Marin E."/>
            <person name="Kohn T."/>
            <person name="Peeters S.H."/>
            <person name="Heuer A."/>
            <person name="Rast P."/>
            <person name="Oberbeckmann S."/>
            <person name="Bunk B."/>
            <person name="Jeske O."/>
            <person name="Meyerdierks A."/>
            <person name="Storesund J.E."/>
            <person name="Kallscheuer N."/>
            <person name="Luecker S."/>
            <person name="Lage O.M."/>
            <person name="Pohl T."/>
            <person name="Merkel B.J."/>
            <person name="Hornburger P."/>
            <person name="Mueller R.-W."/>
            <person name="Bruemmer F."/>
            <person name="Labrenz M."/>
            <person name="Spormann A.M."/>
            <person name="Op Den Camp H."/>
            <person name="Overmann J."/>
            <person name="Amann R."/>
            <person name="Jetten M.S.M."/>
            <person name="Mascher T."/>
            <person name="Medema M.H."/>
            <person name="Devos D.P."/>
            <person name="Kaster A.-K."/>
            <person name="Ovreas L."/>
            <person name="Rohde M."/>
            <person name="Galperin M.Y."/>
            <person name="Jogler C."/>
        </authorList>
    </citation>
    <scope>NUCLEOTIDE SEQUENCE [LARGE SCALE GENOMIC DNA]</scope>
    <source>
        <strain evidence="5 6">CA13</strain>
    </source>
</reference>
<dbReference type="GO" id="GO:0005524">
    <property type="term" value="F:ATP binding"/>
    <property type="evidence" value="ECO:0007669"/>
    <property type="project" value="UniProtKB-KW"/>
</dbReference>
<dbReference type="CDD" id="cd01129">
    <property type="entry name" value="PulE-GspE-like"/>
    <property type="match status" value="1"/>
</dbReference>
<evidence type="ECO:0000313" key="6">
    <source>
        <dbReference type="Proteomes" id="UP000315010"/>
    </source>
</evidence>
<keyword evidence="2" id="KW-0547">Nucleotide-binding</keyword>
<dbReference type="Gene3D" id="3.30.450.90">
    <property type="match status" value="1"/>
</dbReference>
<dbReference type="EMBL" id="SJPJ01000002">
    <property type="protein sequence ID" value="TWT76759.1"/>
    <property type="molecule type" value="Genomic_DNA"/>
</dbReference>
<proteinExistence type="inferred from homology"/>
<feature type="domain" description="Bacterial type II secretion system protein E" evidence="4">
    <location>
        <begin position="16"/>
        <end position="398"/>
    </location>
</feature>
<dbReference type="SUPFAM" id="SSF52540">
    <property type="entry name" value="P-loop containing nucleoside triphosphate hydrolases"/>
    <property type="match status" value="1"/>
</dbReference>
<gene>
    <name evidence="5" type="primary">epsE_5</name>
    <name evidence="5" type="ORF">CA13_72580</name>
</gene>
<evidence type="ECO:0000256" key="3">
    <source>
        <dbReference type="ARBA" id="ARBA00022840"/>
    </source>
</evidence>
<dbReference type="AlphaFoldDB" id="A0A5C5YPL1"/>
<sequence>MNDSNKVDFEEVQTELTPPETYASHLIEWAVERHASDLFVSDLEDVVRISVRRMGHIEPVRRLAREYGRRLQAHLRILGGGDSGDMIRPSEGRGFVTTPSGSVVDLRMSCIPTLFGHDVALRLFDPVRGARSIDSLGYDAVELEAIRKLVRRPSGLILVAGPVASGKSSTLYAIVDELNDGTRKIHTLEDPIEHSIDGVMQSQVNLKLGLDFADLLSVVLRHSPNVIMIGEIRDPRTAAAAVRAGASGQLVLATIHAKTAPDAIDSMMQYEANPKFLASSLIGVLNQRLVRQLCPKCREPVSLPEIKVRPEIIERLGHEPTNQWRAIGCNDCFDDGYQSLTTLTELMLIDDELSEGISSNLPTHEIGRIACAGGMLSLEDMASLRVLRGETTSYEANRVVANPTLAYLAHELA</sequence>
<dbReference type="OrthoDB" id="244550at2"/>
<dbReference type="InterPro" id="IPR001482">
    <property type="entry name" value="T2SS/T4SS_dom"/>
</dbReference>
<evidence type="ECO:0000256" key="1">
    <source>
        <dbReference type="ARBA" id="ARBA00006611"/>
    </source>
</evidence>
<dbReference type="GO" id="GO:0005886">
    <property type="term" value="C:plasma membrane"/>
    <property type="evidence" value="ECO:0007669"/>
    <property type="project" value="TreeGrafter"/>
</dbReference>
<dbReference type="Proteomes" id="UP000315010">
    <property type="component" value="Unassembled WGS sequence"/>
</dbReference>
<accession>A0A5C5YPL1</accession>
<organism evidence="5 6">
    <name type="scientific">Novipirellula herctigrandis</name>
    <dbReference type="NCBI Taxonomy" id="2527986"/>
    <lineage>
        <taxon>Bacteria</taxon>
        <taxon>Pseudomonadati</taxon>
        <taxon>Planctomycetota</taxon>
        <taxon>Planctomycetia</taxon>
        <taxon>Pirellulales</taxon>
        <taxon>Pirellulaceae</taxon>
        <taxon>Novipirellula</taxon>
    </lineage>
</organism>
<dbReference type="Pfam" id="PF00437">
    <property type="entry name" value="T2SSE"/>
    <property type="match status" value="1"/>
</dbReference>
<evidence type="ECO:0000313" key="5">
    <source>
        <dbReference type="EMBL" id="TWT76759.1"/>
    </source>
</evidence>
<dbReference type="PANTHER" id="PTHR30258">
    <property type="entry name" value="TYPE II SECRETION SYSTEM PROTEIN GSPE-RELATED"/>
    <property type="match status" value="1"/>
</dbReference>
<dbReference type="RefSeq" id="WP_146404496.1">
    <property type="nucleotide sequence ID" value="NZ_SJPJ01000002.1"/>
</dbReference>
<comment type="caution">
    <text evidence="5">The sequence shown here is derived from an EMBL/GenBank/DDBJ whole genome shotgun (WGS) entry which is preliminary data.</text>
</comment>
<dbReference type="Gene3D" id="3.40.50.300">
    <property type="entry name" value="P-loop containing nucleotide triphosphate hydrolases"/>
    <property type="match status" value="1"/>
</dbReference>